<evidence type="ECO:0000256" key="8">
    <source>
        <dbReference type="ARBA" id="ARBA00023002"/>
    </source>
</evidence>
<dbReference type="Gene3D" id="3.40.50.720">
    <property type="entry name" value="NAD(P)-binding Rossmann-like Domain"/>
    <property type="match status" value="1"/>
</dbReference>
<dbReference type="EC" id="1.1.1.3" evidence="4 12"/>
<dbReference type="InterPro" id="IPR036291">
    <property type="entry name" value="NAD(P)-bd_dom_sf"/>
</dbReference>
<dbReference type="PANTHER" id="PTHR43331">
    <property type="entry name" value="HOMOSERINE DEHYDROGENASE"/>
    <property type="match status" value="1"/>
</dbReference>
<feature type="domain" description="Aspartate/homoserine dehydrogenase NAD-binding" evidence="15">
    <location>
        <begin position="7"/>
        <end position="115"/>
    </location>
</feature>
<dbReference type="SUPFAM" id="SSF51735">
    <property type="entry name" value="NAD(P)-binding Rossmann-fold domains"/>
    <property type="match status" value="1"/>
</dbReference>
<dbReference type="NCBIfam" id="NF004976">
    <property type="entry name" value="PRK06349.1"/>
    <property type="match status" value="1"/>
</dbReference>
<comment type="catalytic activity">
    <reaction evidence="11">
        <text>L-homoserine + NADP(+) = L-aspartate 4-semialdehyde + NADPH + H(+)</text>
        <dbReference type="Rhea" id="RHEA:15761"/>
        <dbReference type="ChEBI" id="CHEBI:15378"/>
        <dbReference type="ChEBI" id="CHEBI:57476"/>
        <dbReference type="ChEBI" id="CHEBI:57783"/>
        <dbReference type="ChEBI" id="CHEBI:58349"/>
        <dbReference type="ChEBI" id="CHEBI:537519"/>
        <dbReference type="EC" id="1.1.1.3"/>
    </reaction>
    <physiologicalReaction direction="right-to-left" evidence="11">
        <dbReference type="Rhea" id="RHEA:15763"/>
    </physiologicalReaction>
</comment>
<feature type="domain" description="Homoserine dehydrogenase catalytic" evidence="14">
    <location>
        <begin position="123"/>
        <end position="300"/>
    </location>
</feature>
<evidence type="ECO:0000313" key="17">
    <source>
        <dbReference type="Proteomes" id="UP000070355"/>
    </source>
</evidence>
<dbReference type="UniPathway" id="UPA00050">
    <property type="reaction ID" value="UER00063"/>
</dbReference>
<dbReference type="Gene3D" id="3.30.360.10">
    <property type="entry name" value="Dihydrodipicolinate Reductase, domain 2"/>
    <property type="match status" value="1"/>
</dbReference>
<evidence type="ECO:0000256" key="7">
    <source>
        <dbReference type="ARBA" id="ARBA00022697"/>
    </source>
</evidence>
<dbReference type="GO" id="GO:0050661">
    <property type="term" value="F:NADP binding"/>
    <property type="evidence" value="ECO:0007669"/>
    <property type="project" value="InterPro"/>
</dbReference>
<evidence type="ECO:0000256" key="2">
    <source>
        <dbReference type="ARBA" id="ARBA00005062"/>
    </source>
</evidence>
<keyword evidence="9" id="KW-0915">Sodium</keyword>
<dbReference type="UniPathway" id="UPA00051">
    <property type="reaction ID" value="UER00465"/>
</dbReference>
<dbReference type="RefSeq" id="WP_060913523.1">
    <property type="nucleotide sequence ID" value="NZ_KQ959924.1"/>
</dbReference>
<proteinExistence type="inferred from homology"/>
<organism evidence="16 17">
    <name type="scientific">Gemella haemolysans</name>
    <dbReference type="NCBI Taxonomy" id="1379"/>
    <lineage>
        <taxon>Bacteria</taxon>
        <taxon>Bacillati</taxon>
        <taxon>Bacillota</taxon>
        <taxon>Bacilli</taxon>
        <taxon>Bacillales</taxon>
        <taxon>Gemellaceae</taxon>
        <taxon>Gemella</taxon>
    </lineage>
</organism>
<evidence type="ECO:0000259" key="14">
    <source>
        <dbReference type="Pfam" id="PF00742"/>
    </source>
</evidence>
<evidence type="ECO:0000256" key="3">
    <source>
        <dbReference type="ARBA" id="ARBA00006753"/>
    </source>
</evidence>
<comment type="pathway">
    <text evidence="2 12">Amino-acid biosynthesis; L-methionine biosynthesis via de novo pathway; L-homoserine from L-aspartate: step 3/3.</text>
</comment>
<dbReference type="GO" id="GO:0009086">
    <property type="term" value="P:methionine biosynthetic process"/>
    <property type="evidence" value="ECO:0007669"/>
    <property type="project" value="UniProtKB-KW"/>
</dbReference>
<keyword evidence="8 12" id="KW-0560">Oxidoreductase</keyword>
<dbReference type="GO" id="GO:0009088">
    <property type="term" value="P:threonine biosynthetic process"/>
    <property type="evidence" value="ECO:0007669"/>
    <property type="project" value="UniProtKB-UniPathway"/>
</dbReference>
<dbReference type="STRING" id="1379.HMPREF3186_00226"/>
<evidence type="ECO:0000256" key="12">
    <source>
        <dbReference type="RuleBase" id="RU000579"/>
    </source>
</evidence>
<dbReference type="InterPro" id="IPR005106">
    <property type="entry name" value="Asp/hSer_DH_NAD-bd"/>
</dbReference>
<dbReference type="AlphaFoldDB" id="A0A134A678"/>
<evidence type="ECO:0000256" key="10">
    <source>
        <dbReference type="ARBA" id="ARBA00023167"/>
    </source>
</evidence>
<name>A0A134A678_9BACL</name>
<gene>
    <name evidence="16" type="ORF">HMPREF3186_00226</name>
</gene>
<comment type="caution">
    <text evidence="16">The sequence shown here is derived from an EMBL/GenBank/DDBJ whole genome shotgun (WGS) entry which is preliminary data.</text>
</comment>
<dbReference type="Pfam" id="PF03447">
    <property type="entry name" value="NAD_binding_3"/>
    <property type="match status" value="1"/>
</dbReference>
<dbReference type="PROSITE" id="PS01042">
    <property type="entry name" value="HOMOSER_DHGENASE"/>
    <property type="match status" value="1"/>
</dbReference>
<evidence type="ECO:0000313" key="16">
    <source>
        <dbReference type="EMBL" id="KXB63195.1"/>
    </source>
</evidence>
<dbReference type="GO" id="GO:0004412">
    <property type="term" value="F:homoserine dehydrogenase activity"/>
    <property type="evidence" value="ECO:0007669"/>
    <property type="project" value="UniProtKB-EC"/>
</dbReference>
<dbReference type="PATRIC" id="fig|1379.3.peg.221"/>
<evidence type="ECO:0000256" key="13">
    <source>
        <dbReference type="RuleBase" id="RU004171"/>
    </source>
</evidence>
<keyword evidence="10 12" id="KW-0486">Methionine biosynthesis</keyword>
<dbReference type="OrthoDB" id="9808167at2"/>
<dbReference type="SUPFAM" id="SSF55347">
    <property type="entry name" value="Glyceraldehyde-3-phosphate dehydrogenase-like, C-terminal domain"/>
    <property type="match status" value="1"/>
</dbReference>
<comment type="similarity">
    <text evidence="3 13">Belongs to the homoserine dehydrogenase family.</text>
</comment>
<accession>A0A134A678</accession>
<evidence type="ECO:0000259" key="15">
    <source>
        <dbReference type="Pfam" id="PF03447"/>
    </source>
</evidence>
<keyword evidence="12" id="KW-0521">NADP</keyword>
<dbReference type="InterPro" id="IPR001342">
    <property type="entry name" value="HDH_cat"/>
</dbReference>
<reference evidence="17" key="1">
    <citation type="submission" date="2016-01" db="EMBL/GenBank/DDBJ databases">
        <authorList>
            <person name="Mitreva M."/>
            <person name="Pepin K.H."/>
            <person name="Mihindukulasuriya K.A."/>
            <person name="Fulton R."/>
            <person name="Fronick C."/>
            <person name="O'Laughlin M."/>
            <person name="Miner T."/>
            <person name="Herter B."/>
            <person name="Rosa B.A."/>
            <person name="Cordes M."/>
            <person name="Tomlinson C."/>
            <person name="Wollam A."/>
            <person name="Palsikar V.B."/>
            <person name="Mardis E.R."/>
            <person name="Wilson R.K."/>
        </authorList>
    </citation>
    <scope>NUCLEOTIDE SEQUENCE [LARGE SCALE GENOMIC DNA]</scope>
    <source>
        <strain evidence="17">DNF01167</strain>
    </source>
</reference>
<dbReference type="Gene3D" id="3.30.70.260">
    <property type="match status" value="1"/>
</dbReference>
<dbReference type="PANTHER" id="PTHR43331:SF1">
    <property type="entry name" value="HOMOSERINE DEHYDROGENASE"/>
    <property type="match status" value="1"/>
</dbReference>
<comment type="pathway">
    <text evidence="1 12">Amino-acid biosynthesis; L-threonine biosynthesis; L-threonine from L-aspartate: step 3/5.</text>
</comment>
<dbReference type="InterPro" id="IPR019811">
    <property type="entry name" value="HDH_CS"/>
</dbReference>
<evidence type="ECO:0000256" key="9">
    <source>
        <dbReference type="ARBA" id="ARBA00023053"/>
    </source>
</evidence>
<dbReference type="Pfam" id="PF00742">
    <property type="entry name" value="Homoserine_dh"/>
    <property type="match status" value="1"/>
</dbReference>
<evidence type="ECO:0000256" key="5">
    <source>
        <dbReference type="ARBA" id="ARBA00013376"/>
    </source>
</evidence>
<protein>
    <recommendedName>
        <fullName evidence="5 12">Homoserine dehydrogenase</fullName>
        <ecNumber evidence="4 12">1.1.1.3</ecNumber>
    </recommendedName>
</protein>
<evidence type="ECO:0000256" key="1">
    <source>
        <dbReference type="ARBA" id="ARBA00005056"/>
    </source>
</evidence>
<dbReference type="EMBL" id="LSDC01000017">
    <property type="protein sequence ID" value="KXB63195.1"/>
    <property type="molecule type" value="Genomic_DNA"/>
</dbReference>
<dbReference type="Proteomes" id="UP000070355">
    <property type="component" value="Unassembled WGS sequence"/>
</dbReference>
<evidence type="ECO:0000256" key="6">
    <source>
        <dbReference type="ARBA" id="ARBA00022605"/>
    </source>
</evidence>
<evidence type="ECO:0000256" key="11">
    <source>
        <dbReference type="ARBA" id="ARBA00048841"/>
    </source>
</evidence>
<dbReference type="FunFam" id="3.30.360.10:FF:000005">
    <property type="entry name" value="Homoserine dehydrogenase"/>
    <property type="match status" value="1"/>
</dbReference>
<keyword evidence="6 12" id="KW-0028">Amino-acid biosynthesis</keyword>
<evidence type="ECO:0000256" key="4">
    <source>
        <dbReference type="ARBA" id="ARBA00013213"/>
    </source>
</evidence>
<sequence length="384" mass="42791">MKIAILGYGTVGSGVYEIITNGNTEELKKLEVKSVFARSRDKMHLATDDINEIINDEEISVVVECLGGLNPAYDFIKRSLENGKHVVTANKAVAAKYLDEFVELAEKNNVKFIFEASVGGGIPWLVNLERTRRVDDVKRVYGIFNGTSNFILDNMYRNDQEFDSTLKTAQDLGYAEADPSADVDGGDVVNKIILSNALAFDIHVQPDFPTYSMRNITKNDIDYLKQYDLAVKYIGETNVEGGKYETSVMLSIFGKESQEAAVPLNNNIISLDGSFIGELKFYGQGAGKFPTGNAIVQDIVDINEGSTRVDVVIKNDLSYSEELTRRNYLVRTSVELSGELVESVEQYKGNFYVKTKEISLKQLTNLVDEVKEKDSSFVVAKFHK</sequence>
<keyword evidence="7 12" id="KW-0791">Threonine biosynthesis</keyword>